<feature type="compositionally biased region" description="Basic and acidic residues" evidence="1">
    <location>
        <begin position="99"/>
        <end position="120"/>
    </location>
</feature>
<evidence type="ECO:0008006" key="5">
    <source>
        <dbReference type="Google" id="ProtNLM"/>
    </source>
</evidence>
<protein>
    <recommendedName>
        <fullName evidence="5">Lipoprotein</fullName>
    </recommendedName>
</protein>
<dbReference type="RefSeq" id="WP_139716457.1">
    <property type="nucleotide sequence ID" value="NZ_CP040871.1"/>
</dbReference>
<dbReference type="KEGG" id="thes:FHQ07_08825"/>
<reference evidence="3 4" key="1">
    <citation type="submission" date="2019-06" db="EMBL/GenBank/DDBJ databases">
        <title>Thermomonas aquatica sp. nov., isolated from an industrial wastewater treatment plant.</title>
        <authorList>
            <person name="Jeon J.H."/>
            <person name="Park D.-S."/>
        </authorList>
    </citation>
    <scope>NUCLEOTIDE SEQUENCE [LARGE SCALE GENOMIC DNA]</scope>
    <source>
        <strain evidence="3 4">SY21</strain>
    </source>
</reference>
<dbReference type="EMBL" id="CP040871">
    <property type="protein sequence ID" value="QDA57406.1"/>
    <property type="molecule type" value="Genomic_DNA"/>
</dbReference>
<name>A0A5B7ZSD7_9GAMM</name>
<accession>A0A5B7ZSD7</accession>
<dbReference type="AlphaFoldDB" id="A0A5B7ZSD7"/>
<evidence type="ECO:0000313" key="4">
    <source>
        <dbReference type="Proteomes" id="UP000308149"/>
    </source>
</evidence>
<evidence type="ECO:0000313" key="3">
    <source>
        <dbReference type="EMBL" id="QDA57406.1"/>
    </source>
</evidence>
<evidence type="ECO:0000256" key="1">
    <source>
        <dbReference type="SAM" id="MobiDB-lite"/>
    </source>
</evidence>
<keyword evidence="2" id="KW-0732">Signal</keyword>
<evidence type="ECO:0000256" key="2">
    <source>
        <dbReference type="SAM" id="SignalP"/>
    </source>
</evidence>
<organism evidence="3 4">
    <name type="scientific">Thermomonas aquatica</name>
    <dbReference type="NCBI Taxonomy" id="2202149"/>
    <lineage>
        <taxon>Bacteria</taxon>
        <taxon>Pseudomonadati</taxon>
        <taxon>Pseudomonadota</taxon>
        <taxon>Gammaproteobacteria</taxon>
        <taxon>Lysobacterales</taxon>
        <taxon>Lysobacteraceae</taxon>
        <taxon>Thermomonas</taxon>
    </lineage>
</organism>
<dbReference type="Proteomes" id="UP000308149">
    <property type="component" value="Chromosome"/>
</dbReference>
<proteinExistence type="predicted"/>
<gene>
    <name evidence="3" type="ORF">FHQ07_08825</name>
</gene>
<feature type="signal peptide" evidence="2">
    <location>
        <begin position="1"/>
        <end position="23"/>
    </location>
</feature>
<feature type="chain" id="PRO_5022722543" description="Lipoprotein" evidence="2">
    <location>
        <begin position="24"/>
        <end position="199"/>
    </location>
</feature>
<keyword evidence="4" id="KW-1185">Reference proteome</keyword>
<sequence length="199" mass="22214">MLRNYLLSALAAAMLAGCATDYAYRDGDGGDYYYGQPRTEYRYHGAYGYFGGIGYGSYAPGYYYDRYGRLVYANPYGYYGYPYGGGSWWYRPHPRPNHDGHDDDGDDGHHGDRAERRPPWRDLGSLVPPGERIAPDGDDDARPRARRQRMPMPMPMMSGPQREQPSIASPMPRMRSDDGGGSRMGRAIRGAKGGSSADE</sequence>
<dbReference type="PROSITE" id="PS51257">
    <property type="entry name" value="PROKAR_LIPOPROTEIN"/>
    <property type="match status" value="1"/>
</dbReference>
<feature type="region of interest" description="Disordered" evidence="1">
    <location>
        <begin position="99"/>
        <end position="199"/>
    </location>
</feature>